<dbReference type="EMBL" id="JAUEPO010000006">
    <property type="protein sequence ID" value="KAK3319628.1"/>
    <property type="molecule type" value="Genomic_DNA"/>
</dbReference>
<evidence type="ECO:0000313" key="3">
    <source>
        <dbReference type="EMBL" id="KAK3319628.1"/>
    </source>
</evidence>
<dbReference type="GO" id="GO:0005524">
    <property type="term" value="F:ATP binding"/>
    <property type="evidence" value="ECO:0007669"/>
    <property type="project" value="InterPro"/>
</dbReference>
<evidence type="ECO:0000259" key="2">
    <source>
        <dbReference type="PROSITE" id="PS50011"/>
    </source>
</evidence>
<reference evidence="3" key="1">
    <citation type="journal article" date="2023" name="Mol. Phylogenet. Evol.">
        <title>Genome-scale phylogeny and comparative genomics of the fungal order Sordariales.</title>
        <authorList>
            <person name="Hensen N."/>
            <person name="Bonometti L."/>
            <person name="Westerberg I."/>
            <person name="Brannstrom I.O."/>
            <person name="Guillou S."/>
            <person name="Cros-Aarteil S."/>
            <person name="Calhoun S."/>
            <person name="Haridas S."/>
            <person name="Kuo A."/>
            <person name="Mondo S."/>
            <person name="Pangilinan J."/>
            <person name="Riley R."/>
            <person name="LaButti K."/>
            <person name="Andreopoulos B."/>
            <person name="Lipzen A."/>
            <person name="Chen C."/>
            <person name="Yan M."/>
            <person name="Daum C."/>
            <person name="Ng V."/>
            <person name="Clum A."/>
            <person name="Steindorff A."/>
            <person name="Ohm R.A."/>
            <person name="Martin F."/>
            <person name="Silar P."/>
            <person name="Natvig D.O."/>
            <person name="Lalanne C."/>
            <person name="Gautier V."/>
            <person name="Ament-Velasquez S.L."/>
            <person name="Kruys A."/>
            <person name="Hutchinson M.I."/>
            <person name="Powell A.J."/>
            <person name="Barry K."/>
            <person name="Miller A.N."/>
            <person name="Grigoriev I.V."/>
            <person name="Debuchy R."/>
            <person name="Gladieux P."/>
            <person name="Hiltunen Thoren M."/>
            <person name="Johannesson H."/>
        </authorList>
    </citation>
    <scope>NUCLEOTIDE SEQUENCE</scope>
    <source>
        <strain evidence="3">SMH4131-1</strain>
    </source>
</reference>
<accession>A0AAE0I6W8</accession>
<evidence type="ECO:0000313" key="4">
    <source>
        <dbReference type="Proteomes" id="UP001286456"/>
    </source>
</evidence>
<dbReference type="GO" id="GO:0004672">
    <property type="term" value="F:protein kinase activity"/>
    <property type="evidence" value="ECO:0007669"/>
    <property type="project" value="InterPro"/>
</dbReference>
<dbReference type="PROSITE" id="PS50011">
    <property type="entry name" value="PROTEIN_KINASE_DOM"/>
    <property type="match status" value="1"/>
</dbReference>
<feature type="domain" description="Protein kinase" evidence="2">
    <location>
        <begin position="62"/>
        <end position="561"/>
    </location>
</feature>
<dbReference type="AlphaFoldDB" id="A0AAE0I6W8"/>
<dbReference type="InterPro" id="IPR011009">
    <property type="entry name" value="Kinase-like_dom_sf"/>
</dbReference>
<dbReference type="SUPFAM" id="SSF56112">
    <property type="entry name" value="Protein kinase-like (PK-like)"/>
    <property type="match status" value="1"/>
</dbReference>
<feature type="compositionally biased region" description="Basic and acidic residues" evidence="1">
    <location>
        <begin position="709"/>
        <end position="736"/>
    </location>
</feature>
<dbReference type="InterPro" id="IPR000719">
    <property type="entry name" value="Prot_kinase_dom"/>
</dbReference>
<feature type="region of interest" description="Disordered" evidence="1">
    <location>
        <begin position="774"/>
        <end position="804"/>
    </location>
</feature>
<evidence type="ECO:0000256" key="1">
    <source>
        <dbReference type="SAM" id="MobiDB-lite"/>
    </source>
</evidence>
<protein>
    <recommendedName>
        <fullName evidence="2">Protein kinase domain-containing protein</fullName>
    </recommendedName>
</protein>
<sequence>MMGPAKHPLSSQAWTLEEFELGKEISFSQARAASASPESARAKWLQSHQKHTVRAVLEPRLRAFLLETSEGELTVVRSVAKASDSEYKDPNAAKDLNLKAFKYSSPIPPELRFTRLQDKQTQVLLPDEPYFPELHAFQTMPGESRLMFYKVYNGGSLWNLIKRFAEWKGTVPEPLIWHVMEQLTRAIIFLAAGLTREDLQKGNRRPHSKYKKIVHRDILASNILLDFPQQKTTDYGSGDADLGDLFPRVILANWQNVGREGDQDKWNALGGFVNSQLARRGAEQLPDHREDIYCLGRVLRLMVKYKDHWEQREENKHDIDHDPPYLEDWHDKNWKSGDRPYSNQLINLLMEFETQKGIDGTMFDSEVVRKKQMLDRVKDVNFLIDTVLPAATKRVSRYRRDLVDQIDEEKLRYYYVRWAMPGPDYIHLTAPQDGAEQDEEIASTSKFLKPPRGRETRHWDGDDPGSSILGDYYLHQEEAGEEGGSDEGEQQEQPGDEFEGDEQGGQEEQQEEEEGEEEEEEAERNKKSGPSVDELEQYLSGSDEERPGIRQAGPKGLDPPFQAHRTPLPSDSSPKLKSAAEFLQRLGLSGSAATPEVNSEDERGTNVPSSPADKARARKDDQLKARNAQLELLQNRVDELRDEREFLQAELEKALQDKEDAETAKEGAENQARVMAEMAEMSNAIAQAATEAAPAEATSSPSLPGTTDAAKEELRKLRSDVRKLREQNRKEAERLRGLQAQAYELQKIPSPAQGPRPPIAIGQIPVEDIEIRKSRRARNSESVKSLLKWVDAGYKEPTSSDEKA</sequence>
<gene>
    <name evidence="3" type="ORF">B0T19DRAFT_467249</name>
</gene>
<dbReference type="Proteomes" id="UP001286456">
    <property type="component" value="Unassembled WGS sequence"/>
</dbReference>
<feature type="compositionally biased region" description="Acidic residues" evidence="1">
    <location>
        <begin position="479"/>
        <end position="522"/>
    </location>
</feature>
<feature type="region of interest" description="Disordered" evidence="1">
    <location>
        <begin position="687"/>
        <end position="737"/>
    </location>
</feature>
<reference evidence="3" key="2">
    <citation type="submission" date="2023-06" db="EMBL/GenBank/DDBJ databases">
        <authorList>
            <consortium name="Lawrence Berkeley National Laboratory"/>
            <person name="Haridas S."/>
            <person name="Hensen N."/>
            <person name="Bonometti L."/>
            <person name="Westerberg I."/>
            <person name="Brannstrom I.O."/>
            <person name="Guillou S."/>
            <person name="Cros-Aarteil S."/>
            <person name="Calhoun S."/>
            <person name="Kuo A."/>
            <person name="Mondo S."/>
            <person name="Pangilinan J."/>
            <person name="Riley R."/>
            <person name="Labutti K."/>
            <person name="Andreopoulos B."/>
            <person name="Lipzen A."/>
            <person name="Chen C."/>
            <person name="Yanf M."/>
            <person name="Daum C."/>
            <person name="Ng V."/>
            <person name="Clum A."/>
            <person name="Steindorff A."/>
            <person name="Ohm R."/>
            <person name="Martin F."/>
            <person name="Silar P."/>
            <person name="Natvig D."/>
            <person name="Lalanne C."/>
            <person name="Gautier V."/>
            <person name="Ament-Velasquez S.L."/>
            <person name="Kruys A."/>
            <person name="Hutchinson M.I."/>
            <person name="Powell A.J."/>
            <person name="Barry K."/>
            <person name="Miller A.N."/>
            <person name="Grigoriev I.V."/>
            <person name="Debuchy R."/>
            <person name="Gladieux P."/>
            <person name="Thoren M.H."/>
            <person name="Johannesson H."/>
        </authorList>
    </citation>
    <scope>NUCLEOTIDE SEQUENCE</scope>
    <source>
        <strain evidence="3">SMH4131-1</strain>
    </source>
</reference>
<name>A0AAE0I6W8_9PEZI</name>
<feature type="compositionally biased region" description="Basic and acidic residues" evidence="1">
    <location>
        <begin position="613"/>
        <end position="623"/>
    </location>
</feature>
<dbReference type="Gene3D" id="1.10.510.10">
    <property type="entry name" value="Transferase(Phosphotransferase) domain 1"/>
    <property type="match status" value="1"/>
</dbReference>
<feature type="compositionally biased region" description="Basic and acidic residues" evidence="1">
    <location>
        <begin position="452"/>
        <end position="461"/>
    </location>
</feature>
<feature type="compositionally biased region" description="Low complexity" evidence="1">
    <location>
        <begin position="567"/>
        <end position="577"/>
    </location>
</feature>
<comment type="caution">
    <text evidence="3">The sequence shown here is derived from an EMBL/GenBank/DDBJ whole genome shotgun (WGS) entry which is preliminary data.</text>
</comment>
<proteinExistence type="predicted"/>
<feature type="compositionally biased region" description="Low complexity" evidence="1">
    <location>
        <begin position="687"/>
        <end position="701"/>
    </location>
</feature>
<organism evidence="3 4">
    <name type="scientific">Cercophora scortea</name>
    <dbReference type="NCBI Taxonomy" id="314031"/>
    <lineage>
        <taxon>Eukaryota</taxon>
        <taxon>Fungi</taxon>
        <taxon>Dikarya</taxon>
        <taxon>Ascomycota</taxon>
        <taxon>Pezizomycotina</taxon>
        <taxon>Sordariomycetes</taxon>
        <taxon>Sordariomycetidae</taxon>
        <taxon>Sordariales</taxon>
        <taxon>Lasiosphaeriaceae</taxon>
        <taxon>Cercophora</taxon>
    </lineage>
</organism>
<feature type="region of interest" description="Disordered" evidence="1">
    <location>
        <begin position="429"/>
        <end position="623"/>
    </location>
</feature>
<keyword evidence="4" id="KW-1185">Reference proteome</keyword>